<comment type="similarity">
    <text evidence="2">Belongs to the CPA3 antiporters (TC 2.A.63) subunit E family.</text>
</comment>
<name>A0A849C950_9NOCA</name>
<evidence type="ECO:0000313" key="8">
    <source>
        <dbReference type="EMBL" id="NNH75184.1"/>
    </source>
</evidence>
<evidence type="ECO:0000256" key="6">
    <source>
        <dbReference type="ARBA" id="ARBA00023136"/>
    </source>
</evidence>
<evidence type="ECO:0000256" key="2">
    <source>
        <dbReference type="ARBA" id="ARBA00006228"/>
    </source>
</evidence>
<accession>A0A849C950</accession>
<evidence type="ECO:0000313" key="9">
    <source>
        <dbReference type="Proteomes" id="UP000586827"/>
    </source>
</evidence>
<organism evidence="8 9">
    <name type="scientific">Nocardia uniformis</name>
    <dbReference type="NCBI Taxonomy" id="53432"/>
    <lineage>
        <taxon>Bacteria</taxon>
        <taxon>Bacillati</taxon>
        <taxon>Actinomycetota</taxon>
        <taxon>Actinomycetes</taxon>
        <taxon>Mycobacteriales</taxon>
        <taxon>Nocardiaceae</taxon>
        <taxon>Nocardia</taxon>
    </lineage>
</organism>
<evidence type="ECO:0008006" key="10">
    <source>
        <dbReference type="Google" id="ProtNLM"/>
    </source>
</evidence>
<comment type="caution">
    <text evidence="8">The sequence shown here is derived from an EMBL/GenBank/DDBJ whole genome shotgun (WGS) entry which is preliminary data.</text>
</comment>
<keyword evidence="9" id="KW-1185">Reference proteome</keyword>
<keyword evidence="3" id="KW-1003">Cell membrane</keyword>
<keyword evidence="4 7" id="KW-0812">Transmembrane</keyword>
<dbReference type="PANTHER" id="PTHR34584">
    <property type="entry name" value="NA(+)/H(+) ANTIPORTER SUBUNIT E1"/>
    <property type="match status" value="1"/>
</dbReference>
<proteinExistence type="inferred from homology"/>
<evidence type="ECO:0000256" key="1">
    <source>
        <dbReference type="ARBA" id="ARBA00004651"/>
    </source>
</evidence>
<sequence length="157" mass="17295">MRRVIPLVPTLAAFWLILSGHYTPLLLTLGTASVLLVVLIAWRAGIEDRTTPKIERWPRIPSFCLWLGGQVIQSSISVAWQAWLPRPDLQPTVGIAPTDGLSPLGEVIYGHSITLTPGTLSLHIVGDGVRVHSWQRSDLEALRAGRMLAEVRRLEAP</sequence>
<dbReference type="PANTHER" id="PTHR34584:SF1">
    <property type="entry name" value="NA(+)_H(+) ANTIPORTER SUBUNIT E1"/>
    <property type="match status" value="1"/>
</dbReference>
<comment type="subcellular location">
    <subcellularLocation>
        <location evidence="1">Cell membrane</location>
        <topology evidence="1">Multi-pass membrane protein</topology>
    </subcellularLocation>
</comment>
<evidence type="ECO:0000256" key="7">
    <source>
        <dbReference type="SAM" id="Phobius"/>
    </source>
</evidence>
<evidence type="ECO:0000256" key="3">
    <source>
        <dbReference type="ARBA" id="ARBA00022475"/>
    </source>
</evidence>
<dbReference type="RefSeq" id="WP_084521988.1">
    <property type="nucleotide sequence ID" value="NZ_JABELX010000019.1"/>
</dbReference>
<keyword evidence="5 7" id="KW-1133">Transmembrane helix</keyword>
<evidence type="ECO:0000256" key="5">
    <source>
        <dbReference type="ARBA" id="ARBA00022989"/>
    </source>
</evidence>
<dbReference type="Proteomes" id="UP000586827">
    <property type="component" value="Unassembled WGS sequence"/>
</dbReference>
<evidence type="ECO:0000256" key="4">
    <source>
        <dbReference type="ARBA" id="ARBA00022692"/>
    </source>
</evidence>
<dbReference type="GO" id="GO:0005886">
    <property type="term" value="C:plasma membrane"/>
    <property type="evidence" value="ECO:0007669"/>
    <property type="project" value="UniProtKB-SubCell"/>
</dbReference>
<protein>
    <recommendedName>
        <fullName evidence="10">Cation transporter</fullName>
    </recommendedName>
</protein>
<gene>
    <name evidence="8" type="ORF">HLB23_35945</name>
</gene>
<feature type="transmembrane region" description="Helical" evidence="7">
    <location>
        <begin position="12"/>
        <end position="42"/>
    </location>
</feature>
<reference evidence="8 9" key="1">
    <citation type="submission" date="2020-05" db="EMBL/GenBank/DDBJ databases">
        <title>MicrobeNet Type strains.</title>
        <authorList>
            <person name="Nicholson A.C."/>
        </authorList>
    </citation>
    <scope>NUCLEOTIDE SEQUENCE [LARGE SCALE GENOMIC DNA]</scope>
    <source>
        <strain evidence="8 9">JCM 3224</strain>
    </source>
</reference>
<keyword evidence="6 7" id="KW-0472">Membrane</keyword>
<dbReference type="GO" id="GO:0008324">
    <property type="term" value="F:monoatomic cation transmembrane transporter activity"/>
    <property type="evidence" value="ECO:0007669"/>
    <property type="project" value="InterPro"/>
</dbReference>
<dbReference type="AlphaFoldDB" id="A0A849C950"/>
<dbReference type="InterPro" id="IPR002758">
    <property type="entry name" value="Cation_antiport_E"/>
</dbReference>
<dbReference type="Pfam" id="PF01899">
    <property type="entry name" value="MNHE"/>
    <property type="match status" value="1"/>
</dbReference>
<dbReference type="EMBL" id="JABELX010000019">
    <property type="protein sequence ID" value="NNH75184.1"/>
    <property type="molecule type" value="Genomic_DNA"/>
</dbReference>